<dbReference type="PANTHER" id="PTHR22848">
    <property type="entry name" value="WD40 REPEAT PROTEIN"/>
    <property type="match status" value="1"/>
</dbReference>
<dbReference type="PROSITE" id="PS50294">
    <property type="entry name" value="WD_REPEATS_REGION"/>
    <property type="match status" value="8"/>
</dbReference>
<dbReference type="Pfam" id="PF00400">
    <property type="entry name" value="WD40"/>
    <property type="match status" value="8"/>
</dbReference>
<dbReference type="GO" id="GO:0000398">
    <property type="term" value="P:mRNA splicing, via spliceosome"/>
    <property type="evidence" value="ECO:0007669"/>
    <property type="project" value="InterPro"/>
</dbReference>
<dbReference type="EMBL" id="AZST01001488">
    <property type="protein sequence ID" value="KEP45798.1"/>
    <property type="molecule type" value="Genomic_DNA"/>
</dbReference>
<dbReference type="AlphaFoldDB" id="A0A074RM91"/>
<dbReference type="PRINTS" id="PR00320">
    <property type="entry name" value="GPROTEINBRPT"/>
</dbReference>
<feature type="non-terminal residue" evidence="7">
    <location>
        <position position="1241"/>
    </location>
</feature>
<dbReference type="SMART" id="SM00320">
    <property type="entry name" value="WD40"/>
    <property type="match status" value="8"/>
</dbReference>
<dbReference type="Gene3D" id="3.40.50.300">
    <property type="entry name" value="P-loop containing nucleotide triphosphate hydrolases"/>
    <property type="match status" value="1"/>
</dbReference>
<evidence type="ECO:0000256" key="4">
    <source>
        <dbReference type="ARBA" id="ARBA00026184"/>
    </source>
</evidence>
<dbReference type="SUPFAM" id="SSF50978">
    <property type="entry name" value="WD40 repeat-like"/>
    <property type="match status" value="1"/>
</dbReference>
<dbReference type="CDD" id="cd00200">
    <property type="entry name" value="WD40"/>
    <property type="match status" value="1"/>
</dbReference>
<dbReference type="Proteomes" id="UP000027456">
    <property type="component" value="Unassembled WGS sequence"/>
</dbReference>
<reference evidence="7 8" key="1">
    <citation type="submission" date="2013-12" db="EMBL/GenBank/DDBJ databases">
        <authorList>
            <person name="Cubeta M."/>
            <person name="Pakala S."/>
            <person name="Fedorova N."/>
            <person name="Thomas E."/>
            <person name="Dean R."/>
            <person name="Jabaji S."/>
            <person name="Neate S."/>
            <person name="Toda T."/>
            <person name="Tavantzis S."/>
            <person name="Vilgalys R."/>
            <person name="Bharathan N."/>
            <person name="Pakala S."/>
            <person name="Losada L.S."/>
            <person name="Zafar N."/>
            <person name="Nierman W."/>
        </authorList>
    </citation>
    <scope>NUCLEOTIDE SEQUENCE [LARGE SCALE GENOMIC DNA]</scope>
    <source>
        <strain evidence="7 8">123E</strain>
    </source>
</reference>
<feature type="repeat" description="WD" evidence="5">
    <location>
        <begin position="949"/>
        <end position="985"/>
    </location>
</feature>
<keyword evidence="2 5" id="KW-0853">WD repeat</keyword>
<evidence type="ECO:0000256" key="1">
    <source>
        <dbReference type="ARBA" id="ARBA00004324"/>
    </source>
</evidence>
<dbReference type="InterPro" id="IPR045184">
    <property type="entry name" value="SMU1"/>
</dbReference>
<dbReference type="OrthoDB" id="538223at2759"/>
<dbReference type="InterPro" id="IPR001680">
    <property type="entry name" value="WD40_rpt"/>
</dbReference>
<feature type="repeat" description="WD" evidence="5">
    <location>
        <begin position="1035"/>
        <end position="1069"/>
    </location>
</feature>
<evidence type="ECO:0000313" key="7">
    <source>
        <dbReference type="EMBL" id="KEP45798.1"/>
    </source>
</evidence>
<dbReference type="SUPFAM" id="SSF52540">
    <property type="entry name" value="P-loop containing nucleoside triphosphate hydrolases"/>
    <property type="match status" value="1"/>
</dbReference>
<dbReference type="PROSITE" id="PS00678">
    <property type="entry name" value="WD_REPEATS_1"/>
    <property type="match status" value="3"/>
</dbReference>
<dbReference type="HOGENOM" id="CLU_000288_6_3_1"/>
<feature type="repeat" description="WD" evidence="5">
    <location>
        <begin position="1127"/>
        <end position="1168"/>
    </location>
</feature>
<feature type="repeat" description="WD" evidence="5">
    <location>
        <begin position="992"/>
        <end position="1024"/>
    </location>
</feature>
<sequence length="1241" mass="136459">MSADPPGSPTNHERFRQWITDVEVTPGSTEPNCKFSARLFVNEELVCNLPAIESTRPLRWSGLLCCDVSLDSVLSLRLCKSTAGRPRYFNFPHFNVAEVDEETGEVTMELPEAAWVVTIKLLTRAMAEQLFPDELQRLNAIEGTYNSLEPNITEKYLFKNALNFANLVVQALPECTAKVSFLIYMKAWELLDQQAQLDDTLQAILRGLTGIGDIVDIASQASSTMLAAAMDKSKESILGILTLLEDACIYIYNQFVTNDLAPIRLEGEGANDSFDLEAYLDRLKELQTAFHASWSPVAPVPVGDDEIDGDELPDTLHQGANGSSSTIDPYDMLRLLRPLDPNGYNPRQACMDGTREVILTRIVTWTQNREGAGGLMWISGQVGMGKTSLATSLCQRLDGMQALAGSFFCQRESLDTSDPLRLINNLVHEIAMKCPAYAQEVAHAIRANRRLCNSHLDVRYNGLIKKPLERLQSLPMRVNLVIVIDGLDECGDCESREQILDHLYEMSQLVPWLKVIITARPVCDIQDYFAKKRPHEPIIQLQDYDATSDIRAYIEGQVAQLAEKEHWPLDSIDKLCTMSGGVFLWATLAVKYIKKSAFPALPRLRKVLSKQKSPVTDHFDVLYRKILEIAIDDEEDDIKAAYLRCIGAILAISEREPLSAPDLQYLLLVAGKIDQLTLVQTIKNLSPLLLMTDGQRIRFSHISFKEFVTNATRSGRFHIRLDQYEAEPAASCLQVMQRDLRFNICGLKTSHQLNSEIPDLKQRIDTHIGPALRYACTHWIDHFVASPTQGLVAAVKKLMEGPHLMYWIEALSLLGRIDVAIEGLSKLRELDPTRLNGSVVVSWAKDAHRFLLSFYDAITASTPHLYISALACAPRRCLTALRMRTHFPNKIEIAQGGDAYWHPCIKSTVHPHAVQTLSISPDGQRIVTGYPDGSIAVWGIQTSAVSRSLEAHRDVVTCAVFSPHGNLVASGSHDATIRLWNVTEGLHDSRILAGHSGPVHSVAFSPTSTLIASGSSDRTIRLWDPNAARPLHGPYVGHSSRVTSVAFSPDGTKLVSGSWDKTIRVWSVDLSNLGLGKNPLVIAGHSDSVTCVLFSPDGSKIASGSVDKTIQIWDAQTGTKSVSYTSPAKHSDSVTSIAFSPNGGYVGSCSLDGAIQLWDAITMSAYSQPFGHSSPVNVIVFSSDGCHLISGSTDMTTRAWEVDACPKPMTMGPLAGHSSAVASVAVTPDGTRIVSASNDKT</sequence>
<protein>
    <recommendedName>
        <fullName evidence="4">WD40 repeat-containing protein SMU1</fullName>
    </recommendedName>
</protein>
<evidence type="ECO:0000256" key="2">
    <source>
        <dbReference type="ARBA" id="ARBA00022574"/>
    </source>
</evidence>
<gene>
    <name evidence="7" type="ORF">V565_240490</name>
</gene>
<proteinExistence type="predicted"/>
<dbReference type="Pfam" id="PF24883">
    <property type="entry name" value="NPHP3_N"/>
    <property type="match status" value="1"/>
</dbReference>
<dbReference type="Gene3D" id="2.130.10.10">
    <property type="entry name" value="YVTN repeat-like/Quinoprotein amine dehydrogenase"/>
    <property type="match status" value="3"/>
</dbReference>
<keyword evidence="8" id="KW-1185">Reference proteome</keyword>
<comment type="caution">
    <text evidence="7">The sequence shown here is derived from an EMBL/GenBank/DDBJ whole genome shotgun (WGS) entry which is preliminary data.</text>
</comment>
<evidence type="ECO:0000313" key="8">
    <source>
        <dbReference type="Proteomes" id="UP000027456"/>
    </source>
</evidence>
<feature type="repeat" description="WD" evidence="5">
    <location>
        <begin position="1082"/>
        <end position="1123"/>
    </location>
</feature>
<dbReference type="InterPro" id="IPR020472">
    <property type="entry name" value="WD40_PAC1"/>
</dbReference>
<evidence type="ECO:0000256" key="5">
    <source>
        <dbReference type="PROSITE-ProRule" id="PRU00221"/>
    </source>
</evidence>
<comment type="subcellular location">
    <subcellularLocation>
        <location evidence="1">Nucleus speckle</location>
    </subcellularLocation>
</comment>
<dbReference type="InterPro" id="IPR027417">
    <property type="entry name" value="P-loop_NTPase"/>
</dbReference>
<feature type="repeat" description="WD" evidence="5">
    <location>
        <begin position="1169"/>
        <end position="1203"/>
    </location>
</feature>
<dbReference type="GO" id="GO:0016607">
    <property type="term" value="C:nuclear speck"/>
    <property type="evidence" value="ECO:0007669"/>
    <property type="project" value="UniProtKB-SubCell"/>
</dbReference>
<evidence type="ECO:0000259" key="6">
    <source>
        <dbReference type="Pfam" id="PF24883"/>
    </source>
</evidence>
<accession>A0A074RM91</accession>
<dbReference type="InterPro" id="IPR036322">
    <property type="entry name" value="WD40_repeat_dom_sf"/>
</dbReference>
<name>A0A074RM91_9AGAM</name>
<organism evidence="7 8">
    <name type="scientific">Rhizoctonia solani 123E</name>
    <dbReference type="NCBI Taxonomy" id="1423351"/>
    <lineage>
        <taxon>Eukaryota</taxon>
        <taxon>Fungi</taxon>
        <taxon>Dikarya</taxon>
        <taxon>Basidiomycota</taxon>
        <taxon>Agaricomycotina</taxon>
        <taxon>Agaricomycetes</taxon>
        <taxon>Cantharellales</taxon>
        <taxon>Ceratobasidiaceae</taxon>
        <taxon>Rhizoctonia</taxon>
    </lineage>
</organism>
<feature type="domain" description="Nephrocystin 3-like N-terminal" evidence="6">
    <location>
        <begin position="354"/>
        <end position="520"/>
    </location>
</feature>
<keyword evidence="3" id="KW-0677">Repeat</keyword>
<dbReference type="STRING" id="1423351.A0A074RM91"/>
<feature type="repeat" description="WD" evidence="5">
    <location>
        <begin position="1214"/>
        <end position="1241"/>
    </location>
</feature>
<feature type="repeat" description="WD" evidence="5">
    <location>
        <begin position="907"/>
        <end position="948"/>
    </location>
</feature>
<dbReference type="InterPro" id="IPR015943">
    <property type="entry name" value="WD40/YVTN_repeat-like_dom_sf"/>
</dbReference>
<evidence type="ECO:0000256" key="3">
    <source>
        <dbReference type="ARBA" id="ARBA00022737"/>
    </source>
</evidence>
<dbReference type="InterPro" id="IPR019775">
    <property type="entry name" value="WD40_repeat_CS"/>
</dbReference>
<dbReference type="PROSITE" id="PS50082">
    <property type="entry name" value="WD_REPEATS_2"/>
    <property type="match status" value="8"/>
</dbReference>
<dbReference type="InterPro" id="IPR056884">
    <property type="entry name" value="NPHP3-like_N"/>
</dbReference>